<proteinExistence type="predicted"/>
<accession>A0A0A9I069</accession>
<sequence length="90" mass="10531">MMPCCPDMLQHVLHKLFWGFNTCEQQLSKLKRLTIFMYKVMRCTSGTRGEHHKSLQQRSPHIIHCIEHICIISVRNKIPPNILPTHPAVM</sequence>
<dbReference type="EMBL" id="GBRH01159353">
    <property type="protein sequence ID" value="JAE38543.1"/>
    <property type="molecule type" value="Transcribed_RNA"/>
</dbReference>
<dbReference type="AlphaFoldDB" id="A0A0A9I069"/>
<organism evidence="1">
    <name type="scientific">Arundo donax</name>
    <name type="common">Giant reed</name>
    <name type="synonym">Donax arundinaceus</name>
    <dbReference type="NCBI Taxonomy" id="35708"/>
    <lineage>
        <taxon>Eukaryota</taxon>
        <taxon>Viridiplantae</taxon>
        <taxon>Streptophyta</taxon>
        <taxon>Embryophyta</taxon>
        <taxon>Tracheophyta</taxon>
        <taxon>Spermatophyta</taxon>
        <taxon>Magnoliopsida</taxon>
        <taxon>Liliopsida</taxon>
        <taxon>Poales</taxon>
        <taxon>Poaceae</taxon>
        <taxon>PACMAD clade</taxon>
        <taxon>Arundinoideae</taxon>
        <taxon>Arundineae</taxon>
        <taxon>Arundo</taxon>
    </lineage>
</organism>
<reference evidence="1" key="2">
    <citation type="journal article" date="2015" name="Data Brief">
        <title>Shoot transcriptome of the giant reed, Arundo donax.</title>
        <authorList>
            <person name="Barrero R.A."/>
            <person name="Guerrero F.D."/>
            <person name="Moolhuijzen P."/>
            <person name="Goolsby J.A."/>
            <person name="Tidwell J."/>
            <person name="Bellgard S.E."/>
            <person name="Bellgard M.I."/>
        </authorList>
    </citation>
    <scope>NUCLEOTIDE SEQUENCE</scope>
    <source>
        <tissue evidence="1">Shoot tissue taken approximately 20 cm above the soil surface</tissue>
    </source>
</reference>
<name>A0A0A9I069_ARUDO</name>
<protein>
    <submittedName>
        <fullName evidence="1">Uncharacterized protein</fullName>
    </submittedName>
</protein>
<evidence type="ECO:0000313" key="1">
    <source>
        <dbReference type="EMBL" id="JAE38543.1"/>
    </source>
</evidence>
<reference evidence="1" key="1">
    <citation type="submission" date="2014-09" db="EMBL/GenBank/DDBJ databases">
        <authorList>
            <person name="Magalhaes I.L.F."/>
            <person name="Oliveira U."/>
            <person name="Santos F.R."/>
            <person name="Vidigal T.H.D.A."/>
            <person name="Brescovit A.D."/>
            <person name="Santos A.J."/>
        </authorList>
    </citation>
    <scope>NUCLEOTIDE SEQUENCE</scope>
    <source>
        <tissue evidence="1">Shoot tissue taken approximately 20 cm above the soil surface</tissue>
    </source>
</reference>